<dbReference type="PANTHER" id="PTHR42912:SF93">
    <property type="entry name" value="N6-ADENOSINE-METHYLTRANSFERASE TMT1A"/>
    <property type="match status" value="1"/>
</dbReference>
<dbReference type="CDD" id="cd02440">
    <property type="entry name" value="AdoMet_MTases"/>
    <property type="match status" value="1"/>
</dbReference>
<dbReference type="InterPro" id="IPR050508">
    <property type="entry name" value="Methyltransf_Superfamily"/>
</dbReference>
<dbReference type="GO" id="GO:0008168">
    <property type="term" value="F:methyltransferase activity"/>
    <property type="evidence" value="ECO:0007669"/>
    <property type="project" value="UniProtKB-KW"/>
</dbReference>
<reference evidence="3 4" key="1">
    <citation type="submission" date="2021-01" db="EMBL/GenBank/DDBJ databases">
        <title>Genome seq and assembly of Devosia sp. G19.</title>
        <authorList>
            <person name="Chhetri G."/>
        </authorList>
    </citation>
    <scope>NUCLEOTIDE SEQUENCE [LARGE SCALE GENOMIC DNA]</scope>
    <source>
        <strain evidence="3 4">G19</strain>
    </source>
</reference>
<evidence type="ECO:0000256" key="1">
    <source>
        <dbReference type="SAM" id="MobiDB-lite"/>
    </source>
</evidence>
<proteinExistence type="predicted"/>
<evidence type="ECO:0000313" key="4">
    <source>
        <dbReference type="Proteomes" id="UP000595460"/>
    </source>
</evidence>
<name>A0ABX7BRI0_9HYPH</name>
<dbReference type="Pfam" id="PF08241">
    <property type="entry name" value="Methyltransf_11"/>
    <property type="match status" value="1"/>
</dbReference>
<dbReference type="SUPFAM" id="SSF53335">
    <property type="entry name" value="S-adenosyl-L-methionine-dependent methyltransferases"/>
    <property type="match status" value="1"/>
</dbReference>
<protein>
    <submittedName>
        <fullName evidence="3">Class I SAM-dependent methyltransferase</fullName>
    </submittedName>
</protein>
<feature type="domain" description="Methyltransferase type 11" evidence="2">
    <location>
        <begin position="61"/>
        <end position="160"/>
    </location>
</feature>
<dbReference type="EMBL" id="CP068047">
    <property type="protein sequence ID" value="QQR34533.1"/>
    <property type="molecule type" value="Genomic_DNA"/>
</dbReference>
<sequence>MNNPSVGADVDRSYLLSRQYRDSKKLEARAHLHRRYGRGGQGNWFEWIARHAALPAGSQVLDIGCGPGWLWEQGKDGFPFGLSLTLADLSPGMVTDAVRAAQGAGHYARVEGVVADASKLPFADESFDAVLACHMLYHVPDARVALSEFKRVLRPGGILAVTTNLEGNMAPFYELGAAAFGGNASDPGADIFGLRKAESLISEQFNPVEMFEYPGELAVTSAPDIVLALTSFPPGDSADDAAVERLVDLVEAALEQGGGTIVMPKVQGMVRASRQAASKNSVTDVEDPRSQAT</sequence>
<dbReference type="RefSeq" id="WP_201652351.1">
    <property type="nucleotide sequence ID" value="NZ_CP068047.1"/>
</dbReference>
<dbReference type="GO" id="GO:0032259">
    <property type="term" value="P:methylation"/>
    <property type="evidence" value="ECO:0007669"/>
    <property type="project" value="UniProtKB-KW"/>
</dbReference>
<dbReference type="Gene3D" id="3.40.50.150">
    <property type="entry name" value="Vaccinia Virus protein VP39"/>
    <property type="match status" value="1"/>
</dbReference>
<gene>
    <name evidence="3" type="ORF">JI749_09005</name>
</gene>
<feature type="region of interest" description="Disordered" evidence="1">
    <location>
        <begin position="273"/>
        <end position="293"/>
    </location>
</feature>
<keyword evidence="3" id="KW-0489">Methyltransferase</keyword>
<dbReference type="InterPro" id="IPR013216">
    <property type="entry name" value="Methyltransf_11"/>
</dbReference>
<keyword evidence="3" id="KW-0808">Transferase</keyword>
<dbReference type="PANTHER" id="PTHR42912">
    <property type="entry name" value="METHYLTRANSFERASE"/>
    <property type="match status" value="1"/>
</dbReference>
<accession>A0ABX7BRI0</accession>
<evidence type="ECO:0000259" key="2">
    <source>
        <dbReference type="Pfam" id="PF08241"/>
    </source>
</evidence>
<keyword evidence="4" id="KW-1185">Reference proteome</keyword>
<dbReference type="Proteomes" id="UP000595460">
    <property type="component" value="Chromosome"/>
</dbReference>
<evidence type="ECO:0000313" key="3">
    <source>
        <dbReference type="EMBL" id="QQR34533.1"/>
    </source>
</evidence>
<organism evidence="3 4">
    <name type="scientific">Devosia oryziradicis</name>
    <dbReference type="NCBI Taxonomy" id="2801335"/>
    <lineage>
        <taxon>Bacteria</taxon>
        <taxon>Pseudomonadati</taxon>
        <taxon>Pseudomonadota</taxon>
        <taxon>Alphaproteobacteria</taxon>
        <taxon>Hyphomicrobiales</taxon>
        <taxon>Devosiaceae</taxon>
        <taxon>Devosia</taxon>
    </lineage>
</organism>
<dbReference type="InterPro" id="IPR029063">
    <property type="entry name" value="SAM-dependent_MTases_sf"/>
</dbReference>